<accession>A0A7W7T7Y1</accession>
<dbReference type="EMBL" id="JACHJS010000001">
    <property type="protein sequence ID" value="MBB4968229.1"/>
    <property type="molecule type" value="Genomic_DNA"/>
</dbReference>
<keyword evidence="2" id="KW-1185">Reference proteome</keyword>
<comment type="caution">
    <text evidence="1">The sequence shown here is derived from an EMBL/GenBank/DDBJ whole genome shotgun (WGS) entry which is preliminary data.</text>
</comment>
<dbReference type="AlphaFoldDB" id="A0A7W7T7Y1"/>
<protein>
    <submittedName>
        <fullName evidence="1">Uncharacterized protein</fullName>
    </submittedName>
</protein>
<gene>
    <name evidence="1" type="ORF">F4559_005588</name>
</gene>
<organism evidence="1 2">
    <name type="scientific">Saccharothrix violaceirubra</name>
    <dbReference type="NCBI Taxonomy" id="413306"/>
    <lineage>
        <taxon>Bacteria</taxon>
        <taxon>Bacillati</taxon>
        <taxon>Actinomycetota</taxon>
        <taxon>Actinomycetes</taxon>
        <taxon>Pseudonocardiales</taxon>
        <taxon>Pseudonocardiaceae</taxon>
        <taxon>Saccharothrix</taxon>
    </lineage>
</organism>
<dbReference type="RefSeq" id="WP_184673566.1">
    <property type="nucleotide sequence ID" value="NZ_BAABAI010000041.1"/>
</dbReference>
<reference evidence="1 2" key="1">
    <citation type="submission" date="2020-08" db="EMBL/GenBank/DDBJ databases">
        <title>Sequencing the genomes of 1000 actinobacteria strains.</title>
        <authorList>
            <person name="Klenk H.-P."/>
        </authorList>
    </citation>
    <scope>NUCLEOTIDE SEQUENCE [LARGE SCALE GENOMIC DNA]</scope>
    <source>
        <strain evidence="1 2">DSM 45084</strain>
    </source>
</reference>
<sequence length="202" mass="20710">MPHSHRRKRHAGPKIALAAAGVLVLLAVVQGVVSGVVGIGAFSLDLRPTTSPPVAPIADSASDVTTTPPPRVTEEAAEEARVAIGSWKRSRGLLTVEVTRVDYQDGRLSVHAVAVNASAARMELPVATVSAVDDAGGTYGASVSTSQWPASIPKSGTITGRFDFEGRPSAAAKTLDITFAGILGQLAPTGGSLTVDDVVIPR</sequence>
<dbReference type="Proteomes" id="UP000542674">
    <property type="component" value="Unassembled WGS sequence"/>
</dbReference>
<name>A0A7W7T7Y1_9PSEU</name>
<evidence type="ECO:0000313" key="1">
    <source>
        <dbReference type="EMBL" id="MBB4968229.1"/>
    </source>
</evidence>
<evidence type="ECO:0000313" key="2">
    <source>
        <dbReference type="Proteomes" id="UP000542674"/>
    </source>
</evidence>
<proteinExistence type="predicted"/>